<organism evidence="2 3">
    <name type="scientific">Mycena pura</name>
    <dbReference type="NCBI Taxonomy" id="153505"/>
    <lineage>
        <taxon>Eukaryota</taxon>
        <taxon>Fungi</taxon>
        <taxon>Dikarya</taxon>
        <taxon>Basidiomycota</taxon>
        <taxon>Agaricomycotina</taxon>
        <taxon>Agaricomycetes</taxon>
        <taxon>Agaricomycetidae</taxon>
        <taxon>Agaricales</taxon>
        <taxon>Marasmiineae</taxon>
        <taxon>Mycenaceae</taxon>
        <taxon>Mycena</taxon>
    </lineage>
</organism>
<proteinExistence type="predicted"/>
<dbReference type="Proteomes" id="UP001219525">
    <property type="component" value="Unassembled WGS sequence"/>
</dbReference>
<feature type="region of interest" description="Disordered" evidence="1">
    <location>
        <begin position="247"/>
        <end position="278"/>
    </location>
</feature>
<dbReference type="EMBL" id="JARJCW010000116">
    <property type="protein sequence ID" value="KAJ7192712.1"/>
    <property type="molecule type" value="Genomic_DNA"/>
</dbReference>
<gene>
    <name evidence="2" type="ORF">GGX14DRAFT_406094</name>
</gene>
<sequence>MPSTKATKVAHTAAPTTQAGRTKKPTPKGEAHQAAVRRAQKKNKTVDQLDSSDEDNTAGTDREDLTGQEVGVKTGTLSFDWSDQSLSQELLTQILENGDIKRVLFPPPGSNASTAKGGGKTKTASHWKLCLMVFGDSPKYKAALKAAAKVPKDRIAYANKIKNRLRAMGKITRALISEMGETGAGIRHANEIDMNLNNVLTNKWQEILPSAPWFFDLCELIAQHPNLVPTGLGNSASSFDDGILGTGFTAQDNDSDDDDDNTDSGNGNGCNTRIAMWP</sequence>
<protein>
    <submittedName>
        <fullName evidence="2">Uncharacterized protein</fullName>
    </submittedName>
</protein>
<keyword evidence="3" id="KW-1185">Reference proteome</keyword>
<name>A0AAD6UQM7_9AGAR</name>
<comment type="caution">
    <text evidence="2">The sequence shown here is derived from an EMBL/GenBank/DDBJ whole genome shotgun (WGS) entry which is preliminary data.</text>
</comment>
<feature type="region of interest" description="Disordered" evidence="1">
    <location>
        <begin position="1"/>
        <end position="69"/>
    </location>
</feature>
<dbReference type="AlphaFoldDB" id="A0AAD6UQM7"/>
<feature type="compositionally biased region" description="Low complexity" evidence="1">
    <location>
        <begin position="263"/>
        <end position="272"/>
    </location>
</feature>
<feature type="compositionally biased region" description="Acidic residues" evidence="1">
    <location>
        <begin position="253"/>
        <end position="262"/>
    </location>
</feature>
<evidence type="ECO:0000313" key="3">
    <source>
        <dbReference type="Proteomes" id="UP001219525"/>
    </source>
</evidence>
<accession>A0AAD6UQM7</accession>
<reference evidence="2" key="1">
    <citation type="submission" date="2023-03" db="EMBL/GenBank/DDBJ databases">
        <title>Massive genome expansion in bonnet fungi (Mycena s.s.) driven by repeated elements and novel gene families across ecological guilds.</title>
        <authorList>
            <consortium name="Lawrence Berkeley National Laboratory"/>
            <person name="Harder C.B."/>
            <person name="Miyauchi S."/>
            <person name="Viragh M."/>
            <person name="Kuo A."/>
            <person name="Thoen E."/>
            <person name="Andreopoulos B."/>
            <person name="Lu D."/>
            <person name="Skrede I."/>
            <person name="Drula E."/>
            <person name="Henrissat B."/>
            <person name="Morin E."/>
            <person name="Kohler A."/>
            <person name="Barry K."/>
            <person name="LaButti K."/>
            <person name="Morin E."/>
            <person name="Salamov A."/>
            <person name="Lipzen A."/>
            <person name="Mereny Z."/>
            <person name="Hegedus B."/>
            <person name="Baldrian P."/>
            <person name="Stursova M."/>
            <person name="Weitz H."/>
            <person name="Taylor A."/>
            <person name="Grigoriev I.V."/>
            <person name="Nagy L.G."/>
            <person name="Martin F."/>
            <person name="Kauserud H."/>
        </authorList>
    </citation>
    <scope>NUCLEOTIDE SEQUENCE</scope>
    <source>
        <strain evidence="2">9144</strain>
    </source>
</reference>
<evidence type="ECO:0000256" key="1">
    <source>
        <dbReference type="SAM" id="MobiDB-lite"/>
    </source>
</evidence>
<evidence type="ECO:0000313" key="2">
    <source>
        <dbReference type="EMBL" id="KAJ7192712.1"/>
    </source>
</evidence>